<keyword evidence="5 7" id="KW-0413">Isomerase</keyword>
<dbReference type="EC" id="5.1.1.3" evidence="2 7"/>
<dbReference type="PROSITE" id="PS00924">
    <property type="entry name" value="ASP_GLU_RACEMASE_2"/>
    <property type="match status" value="1"/>
</dbReference>
<gene>
    <name evidence="7" type="primary">murI</name>
    <name evidence="8" type="ORF">HQ35_10420</name>
</gene>
<dbReference type="HAMAP" id="MF_00258">
    <property type="entry name" value="Glu_racemase"/>
    <property type="match status" value="1"/>
</dbReference>
<evidence type="ECO:0000256" key="4">
    <source>
        <dbReference type="ARBA" id="ARBA00022984"/>
    </source>
</evidence>
<protein>
    <recommendedName>
        <fullName evidence="2 7">Glutamate racemase</fullName>
        <ecNumber evidence="2 7">5.1.1.3</ecNumber>
    </recommendedName>
</protein>
<keyword evidence="3 7" id="KW-0133">Cell shape</keyword>
<accession>A0A0A2EK81</accession>
<comment type="function">
    <text evidence="7">Provides the (R)-glutamate required for cell wall biosynthesis.</text>
</comment>
<dbReference type="PROSITE" id="PS00923">
    <property type="entry name" value="ASP_GLU_RACEMASE_1"/>
    <property type="match status" value="1"/>
</dbReference>
<dbReference type="AlphaFoldDB" id="A0A0A2EK81"/>
<evidence type="ECO:0000313" key="9">
    <source>
        <dbReference type="Proteomes" id="UP000030125"/>
    </source>
</evidence>
<dbReference type="InterPro" id="IPR033134">
    <property type="entry name" value="Asp/Glu_racemase_AS_2"/>
</dbReference>
<feature type="binding site" evidence="7">
    <location>
        <begin position="72"/>
        <end position="73"/>
    </location>
    <ligand>
        <name>substrate</name>
    </ligand>
</feature>
<feature type="binding site" evidence="7">
    <location>
        <begin position="40"/>
        <end position="41"/>
    </location>
    <ligand>
        <name>substrate</name>
    </ligand>
</feature>
<evidence type="ECO:0000256" key="1">
    <source>
        <dbReference type="ARBA" id="ARBA00001602"/>
    </source>
</evidence>
<dbReference type="EMBL" id="JQJD01000065">
    <property type="protein sequence ID" value="KGN78097.1"/>
    <property type="molecule type" value="Genomic_DNA"/>
</dbReference>
<dbReference type="STRING" id="36874.HQ34_04030"/>
<dbReference type="Pfam" id="PF01177">
    <property type="entry name" value="Asp_Glu_race"/>
    <property type="match status" value="1"/>
</dbReference>
<dbReference type="PANTHER" id="PTHR21198:SF2">
    <property type="entry name" value="GLUTAMATE RACEMASE"/>
    <property type="match status" value="1"/>
</dbReference>
<dbReference type="UniPathway" id="UPA00219"/>
<organism evidence="8 9">
    <name type="scientific">Porphyromonas cangingivalis</name>
    <dbReference type="NCBI Taxonomy" id="36874"/>
    <lineage>
        <taxon>Bacteria</taxon>
        <taxon>Pseudomonadati</taxon>
        <taxon>Bacteroidota</taxon>
        <taxon>Bacteroidia</taxon>
        <taxon>Bacteroidales</taxon>
        <taxon>Porphyromonadaceae</taxon>
        <taxon>Porphyromonas</taxon>
    </lineage>
</organism>
<evidence type="ECO:0000256" key="3">
    <source>
        <dbReference type="ARBA" id="ARBA00022960"/>
    </source>
</evidence>
<dbReference type="GO" id="GO:0008360">
    <property type="term" value="P:regulation of cell shape"/>
    <property type="evidence" value="ECO:0007669"/>
    <property type="project" value="UniProtKB-KW"/>
</dbReference>
<evidence type="ECO:0000313" key="8">
    <source>
        <dbReference type="EMBL" id="KGN78097.1"/>
    </source>
</evidence>
<feature type="binding site" evidence="7">
    <location>
        <begin position="193"/>
        <end position="194"/>
    </location>
    <ligand>
        <name>substrate</name>
    </ligand>
</feature>
<comment type="catalytic activity">
    <reaction evidence="1 7">
        <text>L-glutamate = D-glutamate</text>
        <dbReference type="Rhea" id="RHEA:12813"/>
        <dbReference type="ChEBI" id="CHEBI:29985"/>
        <dbReference type="ChEBI" id="CHEBI:29986"/>
        <dbReference type="EC" id="5.1.1.3"/>
    </reaction>
</comment>
<evidence type="ECO:0000256" key="2">
    <source>
        <dbReference type="ARBA" id="ARBA00013090"/>
    </source>
</evidence>
<dbReference type="InterPro" id="IPR001920">
    <property type="entry name" value="Asp/Glu_race"/>
</dbReference>
<evidence type="ECO:0000256" key="5">
    <source>
        <dbReference type="ARBA" id="ARBA00023235"/>
    </source>
</evidence>
<comment type="caution">
    <text evidence="8">The sequence shown here is derived from an EMBL/GenBank/DDBJ whole genome shotgun (WGS) entry which is preliminary data.</text>
</comment>
<dbReference type="InterPro" id="IPR015942">
    <property type="entry name" value="Asp/Glu/hydantoin_racemase"/>
</dbReference>
<sequence>MGAIGVFDSGFGGLTVLRELRRVLPDYDFIYLGDNARAPYGSHSFDTIYRYTREAVSYLFDQGCPLVILACNTASAKALRSLQQIDLPISKDPTRRILGVIRPTVESVAEFSRNGHIGIVGTNGTISSNSYSIEIAHLYPEAKVSQLACPMWVPLVENNEIDDNPGTQYFIRRDISRLLSKDQDIDTILLGCTHYPLLLARIREALPREISLVSQGAIVASSLQDYLHRHPEMDIRLSKTSQMSYRTTSGKDEFLSLASVFLGEDISSDSVIQIVLPHCDRL</sequence>
<keyword evidence="4 7" id="KW-0573">Peptidoglycan synthesis</keyword>
<dbReference type="PANTHER" id="PTHR21198">
    <property type="entry name" value="GLUTAMATE RACEMASE"/>
    <property type="match status" value="1"/>
</dbReference>
<keyword evidence="9" id="KW-1185">Reference proteome</keyword>
<comment type="pathway">
    <text evidence="7">Cell wall biogenesis; peptidoglycan biosynthesis.</text>
</comment>
<comment type="similarity">
    <text evidence="7">Belongs to the aspartate/glutamate racemases family.</text>
</comment>
<dbReference type="InterPro" id="IPR004391">
    <property type="entry name" value="Glu_race"/>
</dbReference>
<dbReference type="eggNOG" id="COG0796">
    <property type="taxonomic scope" value="Bacteria"/>
</dbReference>
<evidence type="ECO:0000256" key="6">
    <source>
        <dbReference type="ARBA" id="ARBA00023316"/>
    </source>
</evidence>
<proteinExistence type="inferred from homology"/>
<dbReference type="InterPro" id="IPR018187">
    <property type="entry name" value="Asp/Glu_racemase_AS_1"/>
</dbReference>
<feature type="binding site" evidence="7">
    <location>
        <begin position="8"/>
        <end position="9"/>
    </location>
    <ligand>
        <name>substrate</name>
    </ligand>
</feature>
<keyword evidence="6 7" id="KW-0961">Cell wall biogenesis/degradation</keyword>
<evidence type="ECO:0000256" key="7">
    <source>
        <dbReference type="HAMAP-Rule" id="MF_00258"/>
    </source>
</evidence>
<name>A0A0A2EK81_PORCN</name>
<feature type="active site" description="Proton donor/acceptor" evidence="7">
    <location>
        <position position="192"/>
    </location>
</feature>
<dbReference type="FunFam" id="3.40.50.1860:FF:000001">
    <property type="entry name" value="Glutamate racemase"/>
    <property type="match status" value="1"/>
</dbReference>
<dbReference type="Proteomes" id="UP000030125">
    <property type="component" value="Unassembled WGS sequence"/>
</dbReference>
<reference evidence="8 9" key="1">
    <citation type="submission" date="2014-08" db="EMBL/GenBank/DDBJ databases">
        <title>Porphyromonas cangingivalis strain:COT-109_OH1386 Genome sequencing.</title>
        <authorList>
            <person name="Wallis C."/>
            <person name="Deusch O."/>
            <person name="O'Flynn C."/>
            <person name="Davis I."/>
            <person name="Jospin G."/>
            <person name="Darling A.E."/>
            <person name="Coil D.A."/>
            <person name="Alexiev A."/>
            <person name="Horsfall A."/>
            <person name="Kirkwood N."/>
            <person name="Harris S."/>
            <person name="Eisen J.A."/>
        </authorList>
    </citation>
    <scope>NUCLEOTIDE SEQUENCE [LARGE SCALE GENOMIC DNA]</scope>
    <source>
        <strain evidence="9">COT-109 OH1386</strain>
    </source>
</reference>
<dbReference type="GO" id="GO:0008881">
    <property type="term" value="F:glutamate racemase activity"/>
    <property type="evidence" value="ECO:0007669"/>
    <property type="project" value="UniProtKB-UniRule"/>
</dbReference>
<dbReference type="Gene3D" id="3.40.50.1860">
    <property type="match status" value="2"/>
</dbReference>
<dbReference type="GO" id="GO:0071555">
    <property type="term" value="P:cell wall organization"/>
    <property type="evidence" value="ECO:0007669"/>
    <property type="project" value="UniProtKB-KW"/>
</dbReference>
<feature type="active site" description="Proton donor/acceptor" evidence="7">
    <location>
        <position position="71"/>
    </location>
</feature>
<dbReference type="GO" id="GO:0009252">
    <property type="term" value="P:peptidoglycan biosynthetic process"/>
    <property type="evidence" value="ECO:0007669"/>
    <property type="project" value="UniProtKB-UniRule"/>
</dbReference>
<dbReference type="SUPFAM" id="SSF53681">
    <property type="entry name" value="Aspartate/glutamate racemase"/>
    <property type="match status" value="2"/>
</dbReference>
<dbReference type="NCBIfam" id="TIGR00067">
    <property type="entry name" value="glut_race"/>
    <property type="match status" value="1"/>
</dbReference>